<comment type="caution">
    <text evidence="1">The sequence shown here is derived from an EMBL/GenBank/DDBJ whole genome shotgun (WGS) entry which is preliminary data.</text>
</comment>
<evidence type="ECO:0000313" key="2">
    <source>
        <dbReference type="Proteomes" id="UP001153332"/>
    </source>
</evidence>
<gene>
    <name evidence="1" type="ORF">O1611_g10492</name>
</gene>
<evidence type="ECO:0000313" key="1">
    <source>
        <dbReference type="EMBL" id="KAJ8119957.1"/>
    </source>
</evidence>
<reference evidence="1" key="1">
    <citation type="submission" date="2022-12" db="EMBL/GenBank/DDBJ databases">
        <title>Genome Sequence of Lasiodiplodia mahajangana.</title>
        <authorList>
            <person name="Buettner E."/>
        </authorList>
    </citation>
    <scope>NUCLEOTIDE SEQUENCE</scope>
    <source>
        <strain evidence="1">VT137</strain>
    </source>
</reference>
<organism evidence="1 2">
    <name type="scientific">Lasiodiplodia mahajangana</name>
    <dbReference type="NCBI Taxonomy" id="1108764"/>
    <lineage>
        <taxon>Eukaryota</taxon>
        <taxon>Fungi</taxon>
        <taxon>Dikarya</taxon>
        <taxon>Ascomycota</taxon>
        <taxon>Pezizomycotina</taxon>
        <taxon>Dothideomycetes</taxon>
        <taxon>Dothideomycetes incertae sedis</taxon>
        <taxon>Botryosphaeriales</taxon>
        <taxon>Botryosphaeriaceae</taxon>
        <taxon>Lasiodiplodia</taxon>
    </lineage>
</organism>
<sequence length="404" mass="44859">MDPLSVITAAFTLLGVVSASVKILMGIKDRPAQLGALADDIDALGFILKEIEPLLKDTKYEGQLQGSRLPQMIFSAYSSRREVRKNPWHDSLQAISEPRPPSASAENNPNQLDGYAGRIHSVRSTTIPEETPVLTVHPRSKAISIQSSVEDSARTAQKFEDTVLAAFLNHQTILQGVYDLVQAVFSRDTDNTVPIATSSALATSRQRSRGTDQLACHTVRVARPRRCIDSCICGCHHALRIRTPEVIRNAVGVLFIELALLSVFFSCRQRTCRHRSQRLLRFTYYFPQWLLMRMICVTLYAPDPQAWNVSCKTPRRVSEDAAVFECARSGDIDGVRSLFDRGMASVYDIGITTGACAITVNSSNQATADIAWNKVLAGSVPEDCMAAIREDFDETEYFESRRSR</sequence>
<name>A0ACC2IXS1_9PEZI</name>
<dbReference type="Proteomes" id="UP001153332">
    <property type="component" value="Unassembled WGS sequence"/>
</dbReference>
<dbReference type="EMBL" id="JAPUUL010004242">
    <property type="protein sequence ID" value="KAJ8119957.1"/>
    <property type="molecule type" value="Genomic_DNA"/>
</dbReference>
<protein>
    <submittedName>
        <fullName evidence="1">Uncharacterized protein</fullName>
    </submittedName>
</protein>
<proteinExistence type="predicted"/>
<keyword evidence="2" id="KW-1185">Reference proteome</keyword>
<accession>A0ACC2IXS1</accession>